<keyword evidence="14" id="KW-1185">Reference proteome</keyword>
<evidence type="ECO:0000256" key="3">
    <source>
        <dbReference type="ARBA" id="ARBA00023015"/>
    </source>
</evidence>
<organism evidence="14 15">
    <name type="scientific">Mus caroli</name>
    <name type="common">Ryukyu mouse</name>
    <name type="synonym">Ricefield mouse</name>
    <dbReference type="NCBI Taxonomy" id="10089"/>
    <lineage>
        <taxon>Eukaryota</taxon>
        <taxon>Metazoa</taxon>
        <taxon>Chordata</taxon>
        <taxon>Craniata</taxon>
        <taxon>Vertebrata</taxon>
        <taxon>Euteleostomi</taxon>
        <taxon>Mammalia</taxon>
        <taxon>Eutheria</taxon>
        <taxon>Euarchontoglires</taxon>
        <taxon>Glires</taxon>
        <taxon>Rodentia</taxon>
        <taxon>Myomorpha</taxon>
        <taxon>Muroidea</taxon>
        <taxon>Muridae</taxon>
        <taxon>Murinae</taxon>
        <taxon>Mus</taxon>
        <taxon>Mus</taxon>
    </lineage>
</organism>
<dbReference type="PANTHER" id="PTHR46380:SF3">
    <property type="entry name" value="CYCLIN D BINDING MYB LIKE TRANSCRIPTION FACTOR 1 LIKE"/>
    <property type="match status" value="1"/>
</dbReference>
<dbReference type="SUPFAM" id="SSF46689">
    <property type="entry name" value="Homeodomain-like"/>
    <property type="match status" value="2"/>
</dbReference>
<dbReference type="FunFam" id="1.10.10.60:FF:000139">
    <property type="entry name" value="cyclin-D-binding Myb-like transcription factor 1 isoform X2"/>
    <property type="match status" value="1"/>
</dbReference>
<dbReference type="Pfam" id="PF13921">
    <property type="entry name" value="Myb_DNA-bind_6"/>
    <property type="match status" value="1"/>
</dbReference>
<dbReference type="RefSeq" id="XP_021008409.1">
    <property type="nucleotide sequence ID" value="XM_021152750.1"/>
</dbReference>
<keyword evidence="8" id="KW-0131">Cell cycle</keyword>
<keyword evidence="7" id="KW-0539">Nucleus</keyword>
<reference evidence="15" key="1">
    <citation type="submission" date="2025-08" db="UniProtKB">
        <authorList>
            <consortium name="RefSeq"/>
        </authorList>
    </citation>
    <scope>IDENTIFICATION</scope>
</reference>
<protein>
    <recommendedName>
        <fullName evidence="11">Cyclin-D-binding Myb-like transcription factor 1</fullName>
    </recommendedName>
</protein>
<dbReference type="FunFam" id="1.10.10.60:FF:000114">
    <property type="entry name" value="cyclin-D-binding Myb-like transcription factor 1 isoform X1"/>
    <property type="match status" value="1"/>
</dbReference>
<dbReference type="InterPro" id="IPR009057">
    <property type="entry name" value="Homeodomain-like_sf"/>
</dbReference>
<evidence type="ECO:0000313" key="14">
    <source>
        <dbReference type="Proteomes" id="UP000515126"/>
    </source>
</evidence>
<dbReference type="InterPro" id="IPR017930">
    <property type="entry name" value="Myb_dom"/>
</dbReference>
<evidence type="ECO:0000256" key="7">
    <source>
        <dbReference type="ARBA" id="ARBA00023242"/>
    </source>
</evidence>
<evidence type="ECO:0000256" key="11">
    <source>
        <dbReference type="ARBA" id="ARBA00070367"/>
    </source>
</evidence>
<keyword evidence="2" id="KW-0677">Repeat</keyword>
<dbReference type="Gene3D" id="1.10.10.60">
    <property type="entry name" value="Homeodomain-like"/>
    <property type="match status" value="2"/>
</dbReference>
<dbReference type="GO" id="GO:0000981">
    <property type="term" value="F:DNA-binding transcription factor activity, RNA polymerase II-specific"/>
    <property type="evidence" value="ECO:0007669"/>
    <property type="project" value="TreeGrafter"/>
</dbReference>
<evidence type="ECO:0000256" key="6">
    <source>
        <dbReference type="ARBA" id="ARBA00023163"/>
    </source>
</evidence>
<name>A0A6P5P3H3_MUSCR</name>
<accession>A0A6P5P3H3</accession>
<proteinExistence type="inferred from homology"/>
<comment type="similarity">
    <text evidence="9">Belongs to the DMTF1 family.</text>
</comment>
<feature type="domain" description="HTH myb-type" evidence="13">
    <location>
        <begin position="266"/>
        <end position="297"/>
    </location>
</feature>
<evidence type="ECO:0000313" key="15">
    <source>
        <dbReference type="RefSeq" id="XP_021008409.1"/>
    </source>
</evidence>
<dbReference type="PROSITE" id="PS50090">
    <property type="entry name" value="MYB_LIKE"/>
    <property type="match status" value="1"/>
</dbReference>
<keyword evidence="6" id="KW-0804">Transcription</keyword>
<evidence type="ECO:0000259" key="13">
    <source>
        <dbReference type="PROSITE" id="PS51294"/>
    </source>
</evidence>
<dbReference type="GeneID" id="110286372"/>
<dbReference type="PROSITE" id="PS51294">
    <property type="entry name" value="HTH_MYB"/>
    <property type="match status" value="1"/>
</dbReference>
<dbReference type="GO" id="GO:0000978">
    <property type="term" value="F:RNA polymerase II cis-regulatory region sequence-specific DNA binding"/>
    <property type="evidence" value="ECO:0007669"/>
    <property type="project" value="TreeGrafter"/>
</dbReference>
<dbReference type="GO" id="GO:0005634">
    <property type="term" value="C:nucleus"/>
    <property type="evidence" value="ECO:0007669"/>
    <property type="project" value="UniProtKB-SubCell"/>
</dbReference>
<comment type="subunit">
    <text evidence="10">Interacts with the D-type cyclins CCND1, CCND2 and CCND3. Interaction with D-type cyclins may modulate transcriptional activation by this protein.</text>
</comment>
<keyword evidence="4" id="KW-0238">DNA-binding</keyword>
<keyword evidence="5" id="KW-0010">Activator</keyword>
<dbReference type="CDD" id="cd00167">
    <property type="entry name" value="SANT"/>
    <property type="match status" value="1"/>
</dbReference>
<evidence type="ECO:0000256" key="5">
    <source>
        <dbReference type="ARBA" id="ARBA00023159"/>
    </source>
</evidence>
<dbReference type="KEGG" id="mcal:110286372"/>
<dbReference type="Proteomes" id="UP000515126">
    <property type="component" value="Chromosome X"/>
</dbReference>
<evidence type="ECO:0000259" key="12">
    <source>
        <dbReference type="PROSITE" id="PS50090"/>
    </source>
</evidence>
<evidence type="ECO:0000256" key="4">
    <source>
        <dbReference type="ARBA" id="ARBA00023125"/>
    </source>
</evidence>
<dbReference type="PANTHER" id="PTHR46380">
    <property type="entry name" value="CYCLIN-D-BINDING MYB-LIKE TRANSCRIPTION FACTOR 1"/>
    <property type="match status" value="1"/>
</dbReference>
<evidence type="ECO:0000256" key="9">
    <source>
        <dbReference type="ARBA" id="ARBA00061386"/>
    </source>
</evidence>
<feature type="domain" description="Myb-like" evidence="12">
    <location>
        <begin position="233"/>
        <end position="293"/>
    </location>
</feature>
<dbReference type="Pfam" id="PF00249">
    <property type="entry name" value="Myb_DNA-binding"/>
    <property type="match status" value="1"/>
</dbReference>
<dbReference type="AlphaFoldDB" id="A0A6P5P3H3"/>
<evidence type="ECO:0000256" key="8">
    <source>
        <dbReference type="ARBA" id="ARBA00023306"/>
    </source>
</evidence>
<evidence type="ECO:0000256" key="1">
    <source>
        <dbReference type="ARBA" id="ARBA00004123"/>
    </source>
</evidence>
<keyword evidence="3" id="KW-0805">Transcription regulation</keyword>
<sequence>MARKHGHVLAGMALLDLRVLHVVLKANKRRLASGYLLALASLTSWDLRGNFNFLPSCSYVWDQHIISWVSPKALGHLSISLLCSNLGSSELHYTVAAVLHGYTMFVMPDENALHKCKPQDWTKEEINMLTNNIELYMKEHGIDNPTEIIFKMSQGERKDFYRSISLGLNRPWFSIHRRVIQVYDDRNHVGKYRPEEIEKLKGLWQKHGNDWITIGTAMGRSPSSVKDRCRLMKDTCNTGKWTEEEPILGDVVHELTCTEVDEKVTHGVCWATVAQRVGTRSAKQCRAKWLNYLNWKQTGGIEWTRKDEVTLIQRLAELDVSDESEIRWDELAKGWESVRSQWLQSKRWVFKRQITNHKNFAFPVLVRCHQQEYESQNASLRFWKNTTGSEISGSNPDISAQQVPFEVTSIEDNNTSVCPVPMTGWQISFQHVPRPSADLPAAVVNSEIINLHPGSQ</sequence>
<dbReference type="InterPro" id="IPR001005">
    <property type="entry name" value="SANT/Myb"/>
</dbReference>
<gene>
    <name evidence="15" type="primary">LOC110286372</name>
</gene>
<dbReference type="SMART" id="SM00717">
    <property type="entry name" value="SANT"/>
    <property type="match status" value="4"/>
</dbReference>
<comment type="subcellular location">
    <subcellularLocation>
        <location evidence="1">Nucleus</location>
    </subcellularLocation>
</comment>
<evidence type="ECO:0000256" key="2">
    <source>
        <dbReference type="ARBA" id="ARBA00022737"/>
    </source>
</evidence>
<dbReference type="InterPro" id="IPR051651">
    <property type="entry name" value="DMTF1_DNA-bind_reg"/>
</dbReference>
<evidence type="ECO:0000256" key="10">
    <source>
        <dbReference type="ARBA" id="ARBA00063183"/>
    </source>
</evidence>